<dbReference type="AlphaFoldDB" id="A0A1F5Q2U8"/>
<gene>
    <name evidence="1" type="ORF">A3B10_04625</name>
</gene>
<reference evidence="1 2" key="1">
    <citation type="journal article" date="2016" name="Nat. Commun.">
        <title>Thousands of microbial genomes shed light on interconnected biogeochemical processes in an aquifer system.</title>
        <authorList>
            <person name="Anantharaman K."/>
            <person name="Brown C.T."/>
            <person name="Hug L.A."/>
            <person name="Sharon I."/>
            <person name="Castelle C.J."/>
            <person name="Probst A.J."/>
            <person name="Thomas B.C."/>
            <person name="Singh A."/>
            <person name="Wilkins M.J."/>
            <person name="Karaoz U."/>
            <person name="Brodie E.L."/>
            <person name="Williams K.H."/>
            <person name="Hubbard S.S."/>
            <person name="Banfield J.F."/>
        </authorList>
    </citation>
    <scope>NUCLEOTIDE SEQUENCE [LARGE SCALE GENOMIC DNA]</scope>
</reference>
<comment type="caution">
    <text evidence="1">The sequence shown here is derived from an EMBL/GenBank/DDBJ whole genome shotgun (WGS) entry which is preliminary data.</text>
</comment>
<accession>A0A1F5Q2U8</accession>
<protein>
    <submittedName>
        <fullName evidence="1">Uncharacterized protein</fullName>
    </submittedName>
</protein>
<name>A0A1F5Q2U8_9BACT</name>
<evidence type="ECO:0000313" key="1">
    <source>
        <dbReference type="EMBL" id="OGE96447.1"/>
    </source>
</evidence>
<proteinExistence type="predicted"/>
<dbReference type="Proteomes" id="UP000177281">
    <property type="component" value="Unassembled WGS sequence"/>
</dbReference>
<dbReference type="STRING" id="1817841.A3B10_04625"/>
<evidence type="ECO:0000313" key="2">
    <source>
        <dbReference type="Proteomes" id="UP000177281"/>
    </source>
</evidence>
<sequence>MPIVIFSHAKAQEREYLTDLLKEKRWFERRQFPVFLPHNKITVEKETSAENQLLKKKTARLKNAWESIEDNYFQTVRRFNYYKKILPKYRCHISRFGPEGWSVYRQNLFFVQL</sequence>
<dbReference type="EMBL" id="MFFB01000004">
    <property type="protein sequence ID" value="OGE96447.1"/>
    <property type="molecule type" value="Genomic_DNA"/>
</dbReference>
<organism evidence="1 2">
    <name type="scientific">Candidatus Doudnabacteria bacterium RIFCSPLOWO2_01_FULL_44_21</name>
    <dbReference type="NCBI Taxonomy" id="1817841"/>
    <lineage>
        <taxon>Bacteria</taxon>
        <taxon>Candidatus Doudnaibacteriota</taxon>
    </lineage>
</organism>